<keyword evidence="7" id="KW-1185">Reference proteome</keyword>
<keyword evidence="1" id="KW-0479">Metal-binding</keyword>
<keyword evidence="3" id="KW-0862">Zinc</keyword>
<evidence type="ECO:0000259" key="5">
    <source>
        <dbReference type="PROSITE" id="PS51083"/>
    </source>
</evidence>
<gene>
    <name evidence="6" type="ORF">DCAR_0417935</name>
</gene>
<proteinExistence type="predicted"/>
<keyword evidence="2 4" id="KW-0863">Zinc-finger</keyword>
<dbReference type="Gene3D" id="3.30.60.190">
    <property type="match status" value="1"/>
</dbReference>
<dbReference type="GO" id="GO:0070761">
    <property type="term" value="C:pre-snoRNP complex"/>
    <property type="evidence" value="ECO:0007669"/>
    <property type="project" value="TreeGrafter"/>
</dbReference>
<dbReference type="InterPro" id="IPR051639">
    <property type="entry name" value="BCD1"/>
</dbReference>
<dbReference type="GO" id="GO:0000492">
    <property type="term" value="P:box C/D snoRNP assembly"/>
    <property type="evidence" value="ECO:0007669"/>
    <property type="project" value="TreeGrafter"/>
</dbReference>
<evidence type="ECO:0000256" key="3">
    <source>
        <dbReference type="ARBA" id="ARBA00022833"/>
    </source>
</evidence>
<dbReference type="SUPFAM" id="SSF144232">
    <property type="entry name" value="HIT/MYND zinc finger-like"/>
    <property type="match status" value="1"/>
</dbReference>
<dbReference type="InterPro" id="IPR007529">
    <property type="entry name" value="Znf_HIT"/>
</dbReference>
<reference evidence="6" key="1">
    <citation type="journal article" date="2016" name="Nat. Genet.">
        <title>A high-quality carrot genome assembly provides new insights into carotenoid accumulation and asterid genome evolution.</title>
        <authorList>
            <person name="Iorizzo M."/>
            <person name="Ellison S."/>
            <person name="Senalik D."/>
            <person name="Zeng P."/>
            <person name="Satapoomin P."/>
            <person name="Huang J."/>
            <person name="Bowman M."/>
            <person name="Iovene M."/>
            <person name="Sanseverino W."/>
            <person name="Cavagnaro P."/>
            <person name="Yildiz M."/>
            <person name="Macko-Podgorni A."/>
            <person name="Moranska E."/>
            <person name="Grzebelus E."/>
            <person name="Grzebelus D."/>
            <person name="Ashrafi H."/>
            <person name="Zheng Z."/>
            <person name="Cheng S."/>
            <person name="Spooner D."/>
            <person name="Van Deynze A."/>
            <person name="Simon P."/>
        </authorList>
    </citation>
    <scope>NUCLEOTIDE SEQUENCE</scope>
    <source>
        <tissue evidence="6">Leaf</tissue>
    </source>
</reference>
<evidence type="ECO:0000256" key="4">
    <source>
        <dbReference type="PROSITE-ProRule" id="PRU00453"/>
    </source>
</evidence>
<evidence type="ECO:0000313" key="6">
    <source>
        <dbReference type="EMBL" id="WOG98591.1"/>
    </source>
</evidence>
<dbReference type="PROSITE" id="PS51083">
    <property type="entry name" value="ZF_HIT"/>
    <property type="match status" value="1"/>
</dbReference>
<evidence type="ECO:0000256" key="1">
    <source>
        <dbReference type="ARBA" id="ARBA00022723"/>
    </source>
</evidence>
<feature type="domain" description="HIT-type" evidence="5">
    <location>
        <begin position="9"/>
        <end position="42"/>
    </location>
</feature>
<dbReference type="Proteomes" id="UP000077755">
    <property type="component" value="Chromosome 4"/>
</dbReference>
<dbReference type="PANTHER" id="PTHR13483">
    <property type="entry name" value="BOX C_D SNORNA PROTEIN 1-RELATED"/>
    <property type="match status" value="1"/>
</dbReference>
<dbReference type="GO" id="GO:0005634">
    <property type="term" value="C:nucleus"/>
    <property type="evidence" value="ECO:0007669"/>
    <property type="project" value="TreeGrafter"/>
</dbReference>
<dbReference type="GO" id="GO:0048254">
    <property type="term" value="P:snoRNA localization"/>
    <property type="evidence" value="ECO:0007669"/>
    <property type="project" value="TreeGrafter"/>
</dbReference>
<sequence>MVGAAKKKCKVCEEADSKYKCPACLIPYCSLGCFKKHKEIPCVKEAVPAEQKFAPKPHVERPYFVDEPSIVLQQSQLESIASSSEVIDALKNEELQKLICKIENSADIESEFDKAMEADAFRLFTDKVGNTLFCL</sequence>
<dbReference type="GO" id="GO:0000463">
    <property type="term" value="P:maturation of LSU-rRNA from tricistronic rRNA transcript (SSU-rRNA, 5.8S rRNA, LSU-rRNA)"/>
    <property type="evidence" value="ECO:0007669"/>
    <property type="project" value="TreeGrafter"/>
</dbReference>
<dbReference type="CDD" id="cd23024">
    <property type="entry name" value="zf-HIT_ZNHIT2-3"/>
    <property type="match status" value="1"/>
</dbReference>
<dbReference type="AlphaFoldDB" id="A0AAF0X0T8"/>
<organism evidence="6 7">
    <name type="scientific">Daucus carota subsp. sativus</name>
    <name type="common">Carrot</name>
    <dbReference type="NCBI Taxonomy" id="79200"/>
    <lineage>
        <taxon>Eukaryota</taxon>
        <taxon>Viridiplantae</taxon>
        <taxon>Streptophyta</taxon>
        <taxon>Embryophyta</taxon>
        <taxon>Tracheophyta</taxon>
        <taxon>Spermatophyta</taxon>
        <taxon>Magnoliopsida</taxon>
        <taxon>eudicotyledons</taxon>
        <taxon>Gunneridae</taxon>
        <taxon>Pentapetalae</taxon>
        <taxon>asterids</taxon>
        <taxon>campanulids</taxon>
        <taxon>Apiales</taxon>
        <taxon>Apiaceae</taxon>
        <taxon>Apioideae</taxon>
        <taxon>Scandiceae</taxon>
        <taxon>Daucinae</taxon>
        <taxon>Daucus</taxon>
        <taxon>Daucus sect. Daucus</taxon>
    </lineage>
</organism>
<dbReference type="Pfam" id="PF04438">
    <property type="entry name" value="zf-HIT"/>
    <property type="match status" value="1"/>
</dbReference>
<accession>A0AAF0X0T8</accession>
<dbReference type="GO" id="GO:0008270">
    <property type="term" value="F:zinc ion binding"/>
    <property type="evidence" value="ECO:0007669"/>
    <property type="project" value="UniProtKB-UniRule"/>
</dbReference>
<reference evidence="6" key="2">
    <citation type="submission" date="2022-03" db="EMBL/GenBank/DDBJ databases">
        <title>Draft title - Genomic analysis of global carrot germplasm unveils the trajectory of domestication and the origin of high carotenoid orange carrot.</title>
        <authorList>
            <person name="Iorizzo M."/>
            <person name="Ellison S."/>
            <person name="Senalik D."/>
            <person name="Macko-Podgorni A."/>
            <person name="Grzebelus D."/>
            <person name="Bostan H."/>
            <person name="Rolling W."/>
            <person name="Curaba J."/>
            <person name="Simon P."/>
        </authorList>
    </citation>
    <scope>NUCLEOTIDE SEQUENCE</scope>
    <source>
        <tissue evidence="6">Leaf</tissue>
    </source>
</reference>
<evidence type="ECO:0000256" key="2">
    <source>
        <dbReference type="ARBA" id="ARBA00022771"/>
    </source>
</evidence>
<name>A0AAF0X0T8_DAUCS</name>
<dbReference type="PANTHER" id="PTHR13483:SF11">
    <property type="entry name" value="ZINC FINGER HIT DOMAIN-CONTAINING PROTEIN 3"/>
    <property type="match status" value="1"/>
</dbReference>
<protein>
    <recommendedName>
        <fullName evidence="5">HIT-type domain-containing protein</fullName>
    </recommendedName>
</protein>
<dbReference type="EMBL" id="CP093346">
    <property type="protein sequence ID" value="WOG98591.1"/>
    <property type="molecule type" value="Genomic_DNA"/>
</dbReference>
<evidence type="ECO:0000313" key="7">
    <source>
        <dbReference type="Proteomes" id="UP000077755"/>
    </source>
</evidence>